<dbReference type="PANTHER" id="PTHR43657">
    <property type="entry name" value="TRYPTOPHAN RNA-BINDING ATTENUATOR PROTEIN-LIKE PROTEIN"/>
    <property type="match status" value="1"/>
</dbReference>
<evidence type="ECO:0000313" key="1">
    <source>
        <dbReference type="EMBL" id="EDM75815.1"/>
    </source>
</evidence>
<organism evidence="1 2">
    <name type="scientific">Plesiocystis pacifica SIR-1</name>
    <dbReference type="NCBI Taxonomy" id="391625"/>
    <lineage>
        <taxon>Bacteria</taxon>
        <taxon>Pseudomonadati</taxon>
        <taxon>Myxococcota</taxon>
        <taxon>Polyangia</taxon>
        <taxon>Nannocystales</taxon>
        <taxon>Nannocystaceae</taxon>
        <taxon>Plesiocystis</taxon>
    </lineage>
</organism>
<dbReference type="Proteomes" id="UP000005801">
    <property type="component" value="Unassembled WGS sequence"/>
</dbReference>
<dbReference type="STRING" id="391625.PPSIR1_34782"/>
<accession>A6GE97</accession>
<dbReference type="InterPro" id="IPR016031">
    <property type="entry name" value="Trp_RNA-bd_attenuator-like_dom"/>
</dbReference>
<proteinExistence type="predicted"/>
<dbReference type="InterPro" id="IPR036983">
    <property type="entry name" value="AIM24_sf"/>
</dbReference>
<dbReference type="Pfam" id="PF01987">
    <property type="entry name" value="AIM24"/>
    <property type="match status" value="1"/>
</dbReference>
<keyword evidence="2" id="KW-1185">Reference proteome</keyword>
<dbReference type="RefSeq" id="WP_006975037.1">
    <property type="nucleotide sequence ID" value="NZ_ABCS01000080.1"/>
</dbReference>
<name>A6GE97_9BACT</name>
<dbReference type="EMBL" id="ABCS01000080">
    <property type="protein sequence ID" value="EDM75815.1"/>
    <property type="molecule type" value="Genomic_DNA"/>
</dbReference>
<dbReference type="Gene3D" id="3.60.160.10">
    <property type="entry name" value="Mitochondrial biogenesis AIM24"/>
    <property type="match status" value="1"/>
</dbReference>
<dbReference type="AlphaFoldDB" id="A6GE97"/>
<dbReference type="SUPFAM" id="SSF51219">
    <property type="entry name" value="TRAP-like"/>
    <property type="match status" value="1"/>
</dbReference>
<evidence type="ECO:0000313" key="2">
    <source>
        <dbReference type="Proteomes" id="UP000005801"/>
    </source>
</evidence>
<evidence type="ECO:0008006" key="3">
    <source>
        <dbReference type="Google" id="ProtNLM"/>
    </source>
</evidence>
<reference evidence="1 2" key="1">
    <citation type="submission" date="2007-06" db="EMBL/GenBank/DDBJ databases">
        <authorList>
            <person name="Shimkets L."/>
            <person name="Ferriera S."/>
            <person name="Johnson J."/>
            <person name="Kravitz S."/>
            <person name="Beeson K."/>
            <person name="Sutton G."/>
            <person name="Rogers Y.-H."/>
            <person name="Friedman R."/>
            <person name="Frazier M."/>
            <person name="Venter J.C."/>
        </authorList>
    </citation>
    <scope>NUCLEOTIDE SEQUENCE [LARGE SCALE GENOMIC DNA]</scope>
    <source>
        <strain evidence="1 2">SIR-1</strain>
    </source>
</reference>
<dbReference type="OrthoDB" id="9779518at2"/>
<protein>
    <recommendedName>
        <fullName evidence="3">TIGR00266 family protein</fullName>
    </recommendedName>
</protein>
<sequence length="228" mass="24451">MQHQLIDTPDFGMLQITFDQPNEKIVSESGAMVAMDTAIKMETSMRGGLLAAAKRKLMGGESLFQNTFTSTAPGQRLFLAPGPEGDLRAMNLAAGQSFFLQSGAYVAHVGEELNLDTKFGGVKGFFGGVGAFMLKVTGPGTVYYCSYGALHEVDCPPEGYTIDNDHLVGFTEGLQFNVRSFGGTRGLFFSGEGLVCDFSGQGKIYLQTRNAGALAAFLQPFRPVETNN</sequence>
<gene>
    <name evidence="1" type="ORF">PPSIR1_34782</name>
</gene>
<comment type="caution">
    <text evidence="1">The sequence shown here is derived from an EMBL/GenBank/DDBJ whole genome shotgun (WGS) entry which is preliminary data.</text>
</comment>
<dbReference type="PANTHER" id="PTHR43657:SF1">
    <property type="entry name" value="ALTERED INHERITANCE OF MITOCHONDRIA PROTEIN 24, MITOCHONDRIAL"/>
    <property type="match status" value="1"/>
</dbReference>
<dbReference type="eggNOG" id="COG2013">
    <property type="taxonomic scope" value="Bacteria"/>
</dbReference>
<dbReference type="NCBIfam" id="TIGR00266">
    <property type="entry name" value="TIGR00266 family protein"/>
    <property type="match status" value="1"/>
</dbReference>
<dbReference type="InterPro" id="IPR002838">
    <property type="entry name" value="AIM24"/>
</dbReference>